<dbReference type="InterPro" id="IPR001647">
    <property type="entry name" value="HTH_TetR"/>
</dbReference>
<reference evidence="6" key="1">
    <citation type="journal article" date="2014" name="Int. J. Syst. Evol. Microbiol.">
        <title>Complete genome sequence of Corynebacterium casei LMG S-19264T (=DSM 44701T), isolated from a smear-ripened cheese.</title>
        <authorList>
            <consortium name="US DOE Joint Genome Institute (JGI-PGF)"/>
            <person name="Walter F."/>
            <person name="Albersmeier A."/>
            <person name="Kalinowski J."/>
            <person name="Ruckert C."/>
        </authorList>
    </citation>
    <scope>NUCLEOTIDE SEQUENCE</scope>
    <source>
        <strain evidence="6">NBRC 101628</strain>
    </source>
</reference>
<evidence type="ECO:0000256" key="3">
    <source>
        <dbReference type="ARBA" id="ARBA00023163"/>
    </source>
</evidence>
<dbReference type="SUPFAM" id="SSF48498">
    <property type="entry name" value="Tetracyclin repressor-like, C-terminal domain"/>
    <property type="match status" value="1"/>
</dbReference>
<dbReference type="GO" id="GO:0000976">
    <property type="term" value="F:transcription cis-regulatory region binding"/>
    <property type="evidence" value="ECO:0007669"/>
    <property type="project" value="TreeGrafter"/>
</dbReference>
<evidence type="ECO:0000256" key="1">
    <source>
        <dbReference type="ARBA" id="ARBA00023015"/>
    </source>
</evidence>
<dbReference type="AlphaFoldDB" id="A0AA37W2J9"/>
<reference evidence="6" key="2">
    <citation type="submission" date="2023-01" db="EMBL/GenBank/DDBJ databases">
        <title>Draft genome sequence of Paraferrimonas sedimenticola strain NBRC 101628.</title>
        <authorList>
            <person name="Sun Q."/>
            <person name="Mori K."/>
        </authorList>
    </citation>
    <scope>NUCLEOTIDE SEQUENCE</scope>
    <source>
        <strain evidence="6">NBRC 101628</strain>
    </source>
</reference>
<dbReference type="Gene3D" id="1.10.10.60">
    <property type="entry name" value="Homeodomain-like"/>
    <property type="match status" value="1"/>
</dbReference>
<dbReference type="PRINTS" id="PR00455">
    <property type="entry name" value="HTHTETR"/>
</dbReference>
<protein>
    <submittedName>
        <fullName evidence="6">TetR family transcriptional regulator</fullName>
    </submittedName>
</protein>
<dbReference type="EMBL" id="BSNC01000019">
    <property type="protein sequence ID" value="GLP98110.1"/>
    <property type="molecule type" value="Genomic_DNA"/>
</dbReference>
<organism evidence="6 7">
    <name type="scientific">Paraferrimonas sedimenticola</name>
    <dbReference type="NCBI Taxonomy" id="375674"/>
    <lineage>
        <taxon>Bacteria</taxon>
        <taxon>Pseudomonadati</taxon>
        <taxon>Pseudomonadota</taxon>
        <taxon>Gammaproteobacteria</taxon>
        <taxon>Alteromonadales</taxon>
        <taxon>Ferrimonadaceae</taxon>
        <taxon>Paraferrimonas</taxon>
    </lineage>
</organism>
<feature type="DNA-binding region" description="H-T-H motif" evidence="4">
    <location>
        <begin position="23"/>
        <end position="42"/>
    </location>
</feature>
<comment type="caution">
    <text evidence="6">The sequence shown here is derived from an EMBL/GenBank/DDBJ whole genome shotgun (WGS) entry which is preliminary data.</text>
</comment>
<sequence length="198" mass="22277">MKHQNILSSAIELFCEQGFATTSMDEIARLAQVSKQTVYSHFGSKNDLFVAAIESRVATYMFSETLLQDIDNPQQALVTFAEHFLQLLNSDEAIAVHRTCIAQAETHPELADMYYQAGPARIIDMVAGYLQRLQIQGEYQFSPLREASVRLLTALKGEVQMRMELNLPASAQMQRQGKYLERTVAAFLQGHKCPCEAE</sequence>
<evidence type="ECO:0000259" key="5">
    <source>
        <dbReference type="PROSITE" id="PS50977"/>
    </source>
</evidence>
<dbReference type="InterPro" id="IPR050109">
    <property type="entry name" value="HTH-type_TetR-like_transc_reg"/>
</dbReference>
<keyword evidence="2 4" id="KW-0238">DNA-binding</keyword>
<proteinExistence type="predicted"/>
<dbReference type="Gene3D" id="1.10.357.10">
    <property type="entry name" value="Tetracycline Repressor, domain 2"/>
    <property type="match status" value="1"/>
</dbReference>
<evidence type="ECO:0000313" key="7">
    <source>
        <dbReference type="Proteomes" id="UP001161422"/>
    </source>
</evidence>
<dbReference type="FunFam" id="1.10.10.60:FF:000141">
    <property type="entry name" value="TetR family transcriptional regulator"/>
    <property type="match status" value="1"/>
</dbReference>
<feature type="domain" description="HTH tetR-type" evidence="5">
    <location>
        <begin position="1"/>
        <end position="60"/>
    </location>
</feature>
<dbReference type="GO" id="GO:0003700">
    <property type="term" value="F:DNA-binding transcription factor activity"/>
    <property type="evidence" value="ECO:0007669"/>
    <property type="project" value="TreeGrafter"/>
</dbReference>
<accession>A0AA37W2J9</accession>
<evidence type="ECO:0000256" key="2">
    <source>
        <dbReference type="ARBA" id="ARBA00023125"/>
    </source>
</evidence>
<dbReference type="InterPro" id="IPR039536">
    <property type="entry name" value="TetR_C_Proteobacteria"/>
</dbReference>
<dbReference type="Pfam" id="PF14246">
    <property type="entry name" value="TetR_C_7"/>
    <property type="match status" value="1"/>
</dbReference>
<dbReference type="InterPro" id="IPR036271">
    <property type="entry name" value="Tet_transcr_reg_TetR-rel_C_sf"/>
</dbReference>
<gene>
    <name evidence="6" type="ORF">GCM10007895_34170</name>
</gene>
<dbReference type="PROSITE" id="PS50977">
    <property type="entry name" value="HTH_TETR_2"/>
    <property type="match status" value="1"/>
</dbReference>
<dbReference type="InterPro" id="IPR009057">
    <property type="entry name" value="Homeodomain-like_sf"/>
</dbReference>
<keyword evidence="1" id="KW-0805">Transcription regulation</keyword>
<dbReference type="SUPFAM" id="SSF46689">
    <property type="entry name" value="Homeodomain-like"/>
    <property type="match status" value="1"/>
</dbReference>
<evidence type="ECO:0000313" key="6">
    <source>
        <dbReference type="EMBL" id="GLP98110.1"/>
    </source>
</evidence>
<dbReference type="PANTHER" id="PTHR30055">
    <property type="entry name" value="HTH-TYPE TRANSCRIPTIONAL REGULATOR RUTR"/>
    <property type="match status" value="1"/>
</dbReference>
<name>A0AA37W2J9_9GAMM</name>
<dbReference type="PANTHER" id="PTHR30055:SF146">
    <property type="entry name" value="HTH-TYPE TRANSCRIPTIONAL DUAL REGULATOR CECR"/>
    <property type="match status" value="1"/>
</dbReference>
<evidence type="ECO:0000256" key="4">
    <source>
        <dbReference type="PROSITE-ProRule" id="PRU00335"/>
    </source>
</evidence>
<dbReference type="Pfam" id="PF00440">
    <property type="entry name" value="TetR_N"/>
    <property type="match status" value="1"/>
</dbReference>
<dbReference type="Proteomes" id="UP001161422">
    <property type="component" value="Unassembled WGS sequence"/>
</dbReference>
<keyword evidence="3" id="KW-0804">Transcription</keyword>
<keyword evidence="7" id="KW-1185">Reference proteome</keyword>